<reference evidence="2 3" key="1">
    <citation type="submission" date="2017-09" db="EMBL/GenBank/DDBJ databases">
        <title>Depth-based differentiation of microbial function through sediment-hosted aquifers and enrichment of novel symbionts in the deep terrestrial subsurface.</title>
        <authorList>
            <person name="Probst A.J."/>
            <person name="Ladd B."/>
            <person name="Jarett J.K."/>
            <person name="Geller-Mcgrath D.E."/>
            <person name="Sieber C.M."/>
            <person name="Emerson J.B."/>
            <person name="Anantharaman K."/>
            <person name="Thomas B.C."/>
            <person name="Malmstrom R."/>
            <person name="Stieglmeier M."/>
            <person name="Klingl A."/>
            <person name="Woyke T."/>
            <person name="Ryan C.M."/>
            <person name="Banfield J.F."/>
        </authorList>
    </citation>
    <scope>NUCLEOTIDE SEQUENCE [LARGE SCALE GENOMIC DNA]</scope>
    <source>
        <strain evidence="2">CG10_big_fil_rev_8_21_14_0_10_49_38</strain>
    </source>
</reference>
<feature type="non-terminal residue" evidence="2">
    <location>
        <position position="1"/>
    </location>
</feature>
<gene>
    <name evidence="2" type="ORF">COV08_01305</name>
</gene>
<sequence>VSSEETIPFEVTYGWIAKYREQVQLWDSFDVVHIHYGFEFEDIKTVETALDLVRSHRKPVVFTCHELQSVHGIPDDQYQQYISLILKHADAVITLTDVARRELTSTWRVTDTVVIPHGFVTQPQCKDPSPDAVPEVLFFGTLRPNRDVVTTFVNAVFGTMDQYHISWVTRPFTANQLDESARLRLALSLAAGNPRVRIELVLPLTDDEVSNRMRCADILALPYNWAGHSGQLELAYDCGLLPVVANVGFLAGQHQLWPRENLSTPDAIEVNWSDGKSWLYQARFLQGLRDALKVLPDFRHSIDLEQRKSFRATEHEQFQDSHLAVYRQVLNKEKNS</sequence>
<proteinExistence type="predicted"/>
<dbReference type="Pfam" id="PF13439">
    <property type="entry name" value="Glyco_transf_4"/>
    <property type="match status" value="1"/>
</dbReference>
<name>A0A2H0RIA8_9BACT</name>
<dbReference type="AlphaFoldDB" id="A0A2H0RIA8"/>
<dbReference type="Gene3D" id="3.40.50.2000">
    <property type="entry name" value="Glycogen Phosphorylase B"/>
    <property type="match status" value="1"/>
</dbReference>
<evidence type="ECO:0000313" key="3">
    <source>
        <dbReference type="Proteomes" id="UP000230431"/>
    </source>
</evidence>
<dbReference type="SUPFAM" id="SSF53756">
    <property type="entry name" value="UDP-Glycosyltransferase/glycogen phosphorylase"/>
    <property type="match status" value="1"/>
</dbReference>
<dbReference type="EMBL" id="PCYK01000009">
    <property type="protein sequence ID" value="PIR46146.1"/>
    <property type="molecule type" value="Genomic_DNA"/>
</dbReference>
<protein>
    <recommendedName>
        <fullName evidence="1">Glycosyltransferase subfamily 4-like N-terminal domain-containing protein</fullName>
    </recommendedName>
</protein>
<feature type="domain" description="Glycosyltransferase subfamily 4-like N-terminal" evidence="1">
    <location>
        <begin position="13"/>
        <end position="119"/>
    </location>
</feature>
<organism evidence="2 3">
    <name type="scientific">Candidatus Vogelbacteria bacterium CG10_big_fil_rev_8_21_14_0_10_49_38</name>
    <dbReference type="NCBI Taxonomy" id="1975043"/>
    <lineage>
        <taxon>Bacteria</taxon>
        <taxon>Candidatus Vogeliibacteriota</taxon>
    </lineage>
</organism>
<evidence type="ECO:0000259" key="1">
    <source>
        <dbReference type="Pfam" id="PF13439"/>
    </source>
</evidence>
<comment type="caution">
    <text evidence="2">The sequence shown here is derived from an EMBL/GenBank/DDBJ whole genome shotgun (WGS) entry which is preliminary data.</text>
</comment>
<dbReference type="InterPro" id="IPR028098">
    <property type="entry name" value="Glyco_trans_4-like_N"/>
</dbReference>
<dbReference type="Proteomes" id="UP000230431">
    <property type="component" value="Unassembled WGS sequence"/>
</dbReference>
<accession>A0A2H0RIA8</accession>
<evidence type="ECO:0000313" key="2">
    <source>
        <dbReference type="EMBL" id="PIR46146.1"/>
    </source>
</evidence>